<dbReference type="Proteomes" id="UP000286270">
    <property type="component" value="Unassembled WGS sequence"/>
</dbReference>
<feature type="transmembrane region" description="Helical" evidence="1">
    <location>
        <begin position="312"/>
        <end position="333"/>
    </location>
</feature>
<keyword evidence="1" id="KW-1133">Transmembrane helix</keyword>
<sequence>MSQSKNTIIVLLLLGCLVFSPLGSTIALDFFHFPVSVPELFLLLFIPFLKERFHFKSLKRIHVFFILTIWLILIWEAFLIGTYSYYAILSTARSYMYVCIFYFLFNQENNVQLDDILCVSLGCLLGWCIESVIQLYYAIVSGNAPASYGTMLCIPLLFGITIFEKRYRLLVFVLLLCVVLSLIAGIRRQIAVSVVSLFLIYSFIGLQNYHRFFKLASCSLLFLGVLFVFMPSIEKQTEEISPLLHHRIFVKTQALLNGDAEKSGDDIRKKSIQMLFDNLNDYLYPRGFVSKQTNTDINTGIYNDLPLLELCYSFGVIITFVILLYFLYASFRCIKFYFLFHEKESILFVISFFIMVMLLFLEGGFISYPYAVPITGLCLGRLHYFSRIHFKKKSHLI</sequence>
<keyword evidence="1" id="KW-0472">Membrane</keyword>
<keyword evidence="1" id="KW-0812">Transmembrane</keyword>
<proteinExistence type="predicted"/>
<feature type="transmembrane region" description="Helical" evidence="1">
    <location>
        <begin position="213"/>
        <end position="233"/>
    </location>
</feature>
<organism evidence="2 3">
    <name type="scientific">Bacteroides fragilis</name>
    <dbReference type="NCBI Taxonomy" id="817"/>
    <lineage>
        <taxon>Bacteria</taxon>
        <taxon>Pseudomonadati</taxon>
        <taxon>Bacteroidota</taxon>
        <taxon>Bacteroidia</taxon>
        <taxon>Bacteroidales</taxon>
        <taxon>Bacteroidaceae</taxon>
        <taxon>Bacteroides</taxon>
    </lineage>
</organism>
<dbReference type="RefSeq" id="WP_122142839.1">
    <property type="nucleotide sequence ID" value="NZ_JAFKPL010000008.1"/>
</dbReference>
<feature type="transmembrane region" description="Helical" evidence="1">
    <location>
        <begin position="33"/>
        <end position="49"/>
    </location>
</feature>
<protein>
    <submittedName>
        <fullName evidence="2">Uncharacterized protein</fullName>
    </submittedName>
</protein>
<evidence type="ECO:0000313" key="3">
    <source>
        <dbReference type="Proteomes" id="UP000286270"/>
    </source>
</evidence>
<feature type="transmembrane region" description="Helical" evidence="1">
    <location>
        <begin position="86"/>
        <end position="105"/>
    </location>
</feature>
<name>A0A412Y415_BACFG</name>
<comment type="caution">
    <text evidence="2">The sequence shown here is derived from an EMBL/GenBank/DDBJ whole genome shotgun (WGS) entry which is preliminary data.</text>
</comment>
<evidence type="ECO:0000256" key="1">
    <source>
        <dbReference type="SAM" id="Phobius"/>
    </source>
</evidence>
<feature type="transmembrane region" description="Helical" evidence="1">
    <location>
        <begin position="117"/>
        <end position="139"/>
    </location>
</feature>
<dbReference type="AlphaFoldDB" id="A0A412Y415"/>
<feature type="transmembrane region" description="Helical" evidence="1">
    <location>
        <begin position="345"/>
        <end position="361"/>
    </location>
</feature>
<dbReference type="EMBL" id="QRZH01000011">
    <property type="protein sequence ID" value="RGV52166.1"/>
    <property type="molecule type" value="Genomic_DNA"/>
</dbReference>
<evidence type="ECO:0000313" key="2">
    <source>
        <dbReference type="EMBL" id="RGV52166.1"/>
    </source>
</evidence>
<gene>
    <name evidence="2" type="ORF">DWW08_13455</name>
</gene>
<feature type="transmembrane region" description="Helical" evidence="1">
    <location>
        <begin position="61"/>
        <end position="80"/>
    </location>
</feature>
<feature type="transmembrane region" description="Helical" evidence="1">
    <location>
        <begin position="167"/>
        <end position="184"/>
    </location>
</feature>
<accession>A0A412Y415</accession>
<reference evidence="2 3" key="1">
    <citation type="submission" date="2018-08" db="EMBL/GenBank/DDBJ databases">
        <title>A genome reference for cultivated species of the human gut microbiota.</title>
        <authorList>
            <person name="Zou Y."/>
            <person name="Xue W."/>
            <person name="Luo G."/>
        </authorList>
    </citation>
    <scope>NUCLEOTIDE SEQUENCE [LARGE SCALE GENOMIC DNA]</scope>
    <source>
        <strain evidence="2 3">AF14-26</strain>
    </source>
</reference>
<feature type="transmembrane region" description="Helical" evidence="1">
    <location>
        <begin position="145"/>
        <end position="162"/>
    </location>
</feature>
<feature type="transmembrane region" description="Helical" evidence="1">
    <location>
        <begin position="190"/>
        <end position="206"/>
    </location>
</feature>
<dbReference type="PROSITE" id="PS51257">
    <property type="entry name" value="PROKAR_LIPOPROTEIN"/>
    <property type="match status" value="1"/>
</dbReference>